<protein>
    <submittedName>
        <fullName evidence="4">TetR/AcrR family transcriptional regulator</fullName>
    </submittedName>
</protein>
<dbReference type="GO" id="GO:0000976">
    <property type="term" value="F:transcription cis-regulatory region binding"/>
    <property type="evidence" value="ECO:0007669"/>
    <property type="project" value="TreeGrafter"/>
</dbReference>
<dbReference type="Pfam" id="PF00440">
    <property type="entry name" value="TetR_N"/>
    <property type="match status" value="1"/>
</dbReference>
<dbReference type="RefSeq" id="WP_188166315.1">
    <property type="nucleotide sequence ID" value="NZ_JACVVX010000007.1"/>
</dbReference>
<dbReference type="InterPro" id="IPR041490">
    <property type="entry name" value="KstR2_TetR_C"/>
</dbReference>
<sequence>MKISSEPSVGGELWEMLPVGPRRALAQAAASEFGKRGYHATTTRHIAEHVGMSPAGLYVHYASKAELLFTISRIGHESVLSESSAALEGISSPDERVHALVRSFTIWHAVNHNLARVIQYELRSLEPKHYQVIAAIRRSTEALAAEVFRPLFRDAESLSMHTVAILSLGIDVARWYVPGRSPDPIVLGEAYAKLARNLLRA</sequence>
<evidence type="ECO:0000256" key="2">
    <source>
        <dbReference type="PROSITE-ProRule" id="PRU00335"/>
    </source>
</evidence>
<feature type="domain" description="HTH tetR-type" evidence="3">
    <location>
        <begin position="19"/>
        <end position="79"/>
    </location>
</feature>
<dbReference type="AlphaFoldDB" id="A0A8J6PYV2"/>
<evidence type="ECO:0000313" key="5">
    <source>
        <dbReference type="Proteomes" id="UP000643405"/>
    </source>
</evidence>
<reference evidence="4" key="1">
    <citation type="submission" date="2020-09" db="EMBL/GenBank/DDBJ databases">
        <title>Genome seq and assembly of Tianweitania sp.</title>
        <authorList>
            <person name="Chhetri G."/>
        </authorList>
    </citation>
    <scope>NUCLEOTIDE SEQUENCE</scope>
    <source>
        <strain evidence="4">Rool2</strain>
    </source>
</reference>
<dbReference type="InterPro" id="IPR001647">
    <property type="entry name" value="HTH_TetR"/>
</dbReference>
<keyword evidence="1 2" id="KW-0238">DNA-binding</keyword>
<comment type="caution">
    <text evidence="4">The sequence shown here is derived from an EMBL/GenBank/DDBJ whole genome shotgun (WGS) entry which is preliminary data.</text>
</comment>
<dbReference type="PROSITE" id="PS50977">
    <property type="entry name" value="HTH_TETR_2"/>
    <property type="match status" value="1"/>
</dbReference>
<organism evidence="4 5">
    <name type="scientific">Oryzicola mucosus</name>
    <dbReference type="NCBI Taxonomy" id="2767425"/>
    <lineage>
        <taxon>Bacteria</taxon>
        <taxon>Pseudomonadati</taxon>
        <taxon>Pseudomonadota</taxon>
        <taxon>Alphaproteobacteria</taxon>
        <taxon>Hyphomicrobiales</taxon>
        <taxon>Phyllobacteriaceae</taxon>
        <taxon>Oryzicola</taxon>
    </lineage>
</organism>
<dbReference type="Pfam" id="PF17932">
    <property type="entry name" value="TetR_C_24"/>
    <property type="match status" value="1"/>
</dbReference>
<dbReference type="SUPFAM" id="SSF46689">
    <property type="entry name" value="Homeodomain-like"/>
    <property type="match status" value="1"/>
</dbReference>
<dbReference type="GO" id="GO:0003700">
    <property type="term" value="F:DNA-binding transcription factor activity"/>
    <property type="evidence" value="ECO:0007669"/>
    <property type="project" value="TreeGrafter"/>
</dbReference>
<name>A0A8J6PYV2_9HYPH</name>
<dbReference type="InterPro" id="IPR050109">
    <property type="entry name" value="HTH-type_TetR-like_transc_reg"/>
</dbReference>
<evidence type="ECO:0000259" key="3">
    <source>
        <dbReference type="PROSITE" id="PS50977"/>
    </source>
</evidence>
<gene>
    <name evidence="4" type="ORF">ICI42_19710</name>
</gene>
<feature type="DNA-binding region" description="H-T-H motif" evidence="2">
    <location>
        <begin position="42"/>
        <end position="61"/>
    </location>
</feature>
<keyword evidence="5" id="KW-1185">Reference proteome</keyword>
<dbReference type="Gene3D" id="1.10.357.10">
    <property type="entry name" value="Tetracycline Repressor, domain 2"/>
    <property type="match status" value="1"/>
</dbReference>
<dbReference type="EMBL" id="JACVVX010000007">
    <property type="protein sequence ID" value="MBD0416882.1"/>
    <property type="molecule type" value="Genomic_DNA"/>
</dbReference>
<dbReference type="PANTHER" id="PTHR30055">
    <property type="entry name" value="HTH-TYPE TRANSCRIPTIONAL REGULATOR RUTR"/>
    <property type="match status" value="1"/>
</dbReference>
<dbReference type="Proteomes" id="UP000643405">
    <property type="component" value="Unassembled WGS sequence"/>
</dbReference>
<evidence type="ECO:0000313" key="4">
    <source>
        <dbReference type="EMBL" id="MBD0416882.1"/>
    </source>
</evidence>
<dbReference type="PRINTS" id="PR00455">
    <property type="entry name" value="HTHTETR"/>
</dbReference>
<dbReference type="InterPro" id="IPR036271">
    <property type="entry name" value="Tet_transcr_reg_TetR-rel_C_sf"/>
</dbReference>
<accession>A0A8J6PYV2</accession>
<dbReference type="SUPFAM" id="SSF48498">
    <property type="entry name" value="Tetracyclin repressor-like, C-terminal domain"/>
    <property type="match status" value="1"/>
</dbReference>
<dbReference type="PANTHER" id="PTHR30055:SF200">
    <property type="entry name" value="HTH-TYPE TRANSCRIPTIONAL REPRESSOR BDCR"/>
    <property type="match status" value="1"/>
</dbReference>
<evidence type="ECO:0000256" key="1">
    <source>
        <dbReference type="ARBA" id="ARBA00023125"/>
    </source>
</evidence>
<dbReference type="InterPro" id="IPR009057">
    <property type="entry name" value="Homeodomain-like_sf"/>
</dbReference>
<proteinExistence type="predicted"/>